<dbReference type="Pfam" id="PF06945">
    <property type="entry name" value="DUF1289"/>
    <property type="match status" value="1"/>
</dbReference>
<evidence type="ECO:0000313" key="2">
    <source>
        <dbReference type="Proteomes" id="UP000028631"/>
    </source>
</evidence>
<accession>A0A085VCB1</accession>
<reference evidence="1 2" key="1">
    <citation type="submission" date="2014-07" db="EMBL/GenBank/DDBJ databases">
        <title>Draft Genome Sequences of Environmental Pseudomonas syringae strains.</title>
        <authorList>
            <person name="Baltrus D.A."/>
            <person name="Berge O."/>
            <person name="Morris C."/>
        </authorList>
    </citation>
    <scope>NUCLEOTIDE SEQUENCE [LARGE SCALE GENOMIC DNA]</scope>
    <source>
        <strain evidence="1 2">GAW0119</strain>
    </source>
</reference>
<dbReference type="Proteomes" id="UP000028631">
    <property type="component" value="Unassembled WGS sequence"/>
</dbReference>
<comment type="caution">
    <text evidence="1">The sequence shown here is derived from an EMBL/GenBank/DDBJ whole genome shotgun (WGS) entry which is preliminary data.</text>
</comment>
<dbReference type="AlphaFoldDB" id="A0A085VCB1"/>
<proteinExistence type="predicted"/>
<dbReference type="PATRIC" id="fig|317.175.peg.4514"/>
<name>A0A085VCB1_PSESX</name>
<organism evidence="1 2">
    <name type="scientific">Pseudomonas syringae</name>
    <dbReference type="NCBI Taxonomy" id="317"/>
    <lineage>
        <taxon>Bacteria</taxon>
        <taxon>Pseudomonadati</taxon>
        <taxon>Pseudomonadota</taxon>
        <taxon>Gammaproteobacteria</taxon>
        <taxon>Pseudomonadales</taxon>
        <taxon>Pseudomonadaceae</taxon>
        <taxon>Pseudomonas</taxon>
    </lineage>
</organism>
<sequence length="74" mass="8406">MHKEEPGIKMEIERRVASPCVSICALDDADICLGCQRTVKEITDWHAMDNDQRRAVLRLCHERAEAGGLVWKLS</sequence>
<dbReference type="PANTHER" id="PTHR35175:SF2">
    <property type="entry name" value="DUF1289 DOMAIN-CONTAINING PROTEIN"/>
    <property type="match status" value="1"/>
</dbReference>
<evidence type="ECO:0000313" key="1">
    <source>
        <dbReference type="EMBL" id="KFE53074.1"/>
    </source>
</evidence>
<dbReference type="PANTHER" id="PTHR35175">
    <property type="entry name" value="DUF1289 DOMAIN-CONTAINING PROTEIN"/>
    <property type="match status" value="1"/>
</dbReference>
<protein>
    <submittedName>
        <fullName evidence="1">Fe-S protein</fullName>
    </submittedName>
</protein>
<gene>
    <name evidence="1" type="ORF">IV01_21635</name>
</gene>
<dbReference type="EMBL" id="JPQU01000067">
    <property type="protein sequence ID" value="KFE53074.1"/>
    <property type="molecule type" value="Genomic_DNA"/>
</dbReference>
<dbReference type="InterPro" id="IPR010710">
    <property type="entry name" value="DUF1289"/>
</dbReference>
<keyword evidence="2" id="KW-1185">Reference proteome</keyword>